<comment type="caution">
    <text evidence="1">The sequence shown here is derived from an EMBL/GenBank/DDBJ whole genome shotgun (WGS) entry which is preliminary data.</text>
</comment>
<reference evidence="1" key="1">
    <citation type="submission" date="2020-11" db="EMBL/GenBank/DDBJ databases">
        <authorList>
            <consortium name="DOE Joint Genome Institute"/>
            <person name="Ahrendt S."/>
            <person name="Riley R."/>
            <person name="Andreopoulos W."/>
            <person name="LaButti K."/>
            <person name="Pangilinan J."/>
            <person name="Ruiz-duenas F.J."/>
            <person name="Barrasa J.M."/>
            <person name="Sanchez-Garcia M."/>
            <person name="Camarero S."/>
            <person name="Miyauchi S."/>
            <person name="Serrano A."/>
            <person name="Linde D."/>
            <person name="Babiker R."/>
            <person name="Drula E."/>
            <person name="Ayuso-Fernandez I."/>
            <person name="Pacheco R."/>
            <person name="Padilla G."/>
            <person name="Ferreira P."/>
            <person name="Barriuso J."/>
            <person name="Kellner H."/>
            <person name="Castanera R."/>
            <person name="Alfaro M."/>
            <person name="Ramirez L."/>
            <person name="Pisabarro A.G."/>
            <person name="Kuo A."/>
            <person name="Tritt A."/>
            <person name="Lipzen A."/>
            <person name="He G."/>
            <person name="Yan M."/>
            <person name="Ng V."/>
            <person name="Cullen D."/>
            <person name="Martin F."/>
            <person name="Rosso M.-N."/>
            <person name="Henrissat B."/>
            <person name="Hibbett D."/>
            <person name="Martinez A.T."/>
            <person name="Grigoriev I.V."/>
        </authorList>
    </citation>
    <scope>NUCLEOTIDE SEQUENCE</scope>
    <source>
        <strain evidence="1">AH 44721</strain>
    </source>
</reference>
<name>A0A9P5NK13_GYMJU</name>
<gene>
    <name evidence="1" type="ORF">CPB84DRAFT_1784044</name>
</gene>
<feature type="non-terminal residue" evidence="1">
    <location>
        <position position="501"/>
    </location>
</feature>
<evidence type="ECO:0000313" key="2">
    <source>
        <dbReference type="Proteomes" id="UP000724874"/>
    </source>
</evidence>
<dbReference type="AlphaFoldDB" id="A0A9P5NK13"/>
<dbReference type="Proteomes" id="UP000724874">
    <property type="component" value="Unassembled WGS sequence"/>
</dbReference>
<dbReference type="InterPro" id="IPR032675">
    <property type="entry name" value="LRR_dom_sf"/>
</dbReference>
<proteinExistence type="predicted"/>
<protein>
    <submittedName>
        <fullName evidence="1">Uncharacterized protein</fullName>
    </submittedName>
</protein>
<evidence type="ECO:0000313" key="1">
    <source>
        <dbReference type="EMBL" id="KAF8891582.1"/>
    </source>
</evidence>
<dbReference type="OrthoDB" id="3001771at2759"/>
<dbReference type="SUPFAM" id="SSF52047">
    <property type="entry name" value="RNI-like"/>
    <property type="match status" value="1"/>
</dbReference>
<dbReference type="EMBL" id="JADNYJ010000071">
    <property type="protein sequence ID" value="KAF8891582.1"/>
    <property type="molecule type" value="Genomic_DNA"/>
</dbReference>
<accession>A0A9P5NK13</accession>
<sequence>ALYRHDITPPPAPIETIPPELLDDIFRRVYEDHKAFPPLEFFERFLSYPETENIDELDLQNADTERAIAEDRREVSTFVTIQPNIFYTAVMPNLFPPTWEAVLSSCPEYWTRLVLFIGADSTPVEQAQRYIEWSCGLPIDVFILNKNPGGRWSPNRMGEKETLSAFIQLLQPHMERCRSFHIEVFMHSSLPTLDFISDRATLLRSLYMLPIIGNLDDWDMETEVDQVQTDPVTMTIDGRTFLQALNNPPPWFTYQPQLRHLHIEGFRYEHLRLPLSATLAHISAKMNRTLVSLSLSRIPFKIDTKSLEADLYTLENLNYLSLKSLQPSGISELFRLTHLPELMILKFQHCFGIQSDIFQHIDTNVPVLIFHGYAPHADMIPLLSGWEGYILCLTNSQTPFDLLIEAFSTTTEAEAEDGMGAVMCSSMQKLILERCPSPSFGVVKKMIETRNRRVNYDDPDWKVQDYDAPAILTLAFDKCEPRWTTEEIKWVKERVVEFDWT</sequence>
<organism evidence="1 2">
    <name type="scientific">Gymnopilus junonius</name>
    <name type="common">Spectacular rustgill mushroom</name>
    <name type="synonym">Gymnopilus spectabilis subsp. junonius</name>
    <dbReference type="NCBI Taxonomy" id="109634"/>
    <lineage>
        <taxon>Eukaryota</taxon>
        <taxon>Fungi</taxon>
        <taxon>Dikarya</taxon>
        <taxon>Basidiomycota</taxon>
        <taxon>Agaricomycotina</taxon>
        <taxon>Agaricomycetes</taxon>
        <taxon>Agaricomycetidae</taxon>
        <taxon>Agaricales</taxon>
        <taxon>Agaricineae</taxon>
        <taxon>Hymenogastraceae</taxon>
        <taxon>Gymnopilus</taxon>
    </lineage>
</organism>
<dbReference type="Gene3D" id="3.80.10.10">
    <property type="entry name" value="Ribonuclease Inhibitor"/>
    <property type="match status" value="1"/>
</dbReference>
<keyword evidence="2" id="KW-1185">Reference proteome</keyword>